<dbReference type="STRING" id="1035.BN961_03607"/>
<organism evidence="2 3">
    <name type="scientific">Afipia felis</name>
    <name type="common">Cat scratch disease bacillus</name>
    <dbReference type="NCBI Taxonomy" id="1035"/>
    <lineage>
        <taxon>Bacteria</taxon>
        <taxon>Pseudomonadati</taxon>
        <taxon>Pseudomonadota</taxon>
        <taxon>Alphaproteobacteria</taxon>
        <taxon>Hyphomicrobiales</taxon>
        <taxon>Nitrobacteraceae</taxon>
        <taxon>Afipia</taxon>
    </lineage>
</organism>
<feature type="transmembrane region" description="Helical" evidence="1">
    <location>
        <begin position="369"/>
        <end position="390"/>
    </location>
</feature>
<keyword evidence="3" id="KW-1185">Reference proteome</keyword>
<reference evidence="2 3" key="1">
    <citation type="journal article" date="2014" name="Genome Announc.">
        <title>Genome Sequence of Afipia felis Strain 76713, Isolated in Hospital Water Using an Amoeba Co-Culture Procedure.</title>
        <authorList>
            <person name="Benamar S."/>
            <person name="La Scola B."/>
            <person name="Croce O."/>
        </authorList>
    </citation>
    <scope>NUCLEOTIDE SEQUENCE [LARGE SCALE GENOMIC DNA]</scope>
    <source>
        <strain evidence="2 3">76713</strain>
    </source>
</reference>
<feature type="transmembrane region" description="Helical" evidence="1">
    <location>
        <begin position="345"/>
        <end position="363"/>
    </location>
</feature>
<dbReference type="PIRSF" id="PIRSF028704">
    <property type="entry name" value="UPC028704"/>
    <property type="match status" value="1"/>
</dbReference>
<dbReference type="EMBL" id="CCAZ020000002">
    <property type="protein sequence ID" value="CEG10170.1"/>
    <property type="molecule type" value="Genomic_DNA"/>
</dbReference>
<feature type="transmembrane region" description="Helical" evidence="1">
    <location>
        <begin position="120"/>
        <end position="141"/>
    </location>
</feature>
<evidence type="ECO:0000313" key="2">
    <source>
        <dbReference type="EMBL" id="CEG10170.1"/>
    </source>
</evidence>
<keyword evidence="1" id="KW-0812">Transmembrane</keyword>
<keyword evidence="1" id="KW-1133">Transmembrane helix</keyword>
<dbReference type="Pfam" id="PF10129">
    <property type="entry name" value="OpgC_C"/>
    <property type="match status" value="1"/>
</dbReference>
<dbReference type="Proteomes" id="UP000035762">
    <property type="component" value="Unassembled WGS sequence"/>
</dbReference>
<comment type="caution">
    <text evidence="2">The sequence shown here is derived from an EMBL/GenBank/DDBJ whole genome shotgun (WGS) entry which is preliminary data.</text>
</comment>
<evidence type="ECO:0000313" key="3">
    <source>
        <dbReference type="Proteomes" id="UP000035762"/>
    </source>
</evidence>
<proteinExistence type="predicted"/>
<sequence length="415" mass="45884">MEGESIGNRTKLRQAGRTAMSLVMPISMSTERAIEKERETLTAKRDLRLDLFRGLANWAIFLDHIPNNLVAWVTTRNYGFSDAADVFVFISGYTAAFIYARRMAAQGYLAGTALLVRRVWQLYVAHVLLFVFYAAAIGYVAQDYGHSHLLDEFNVAGLIEQPVATLTQGLLLRFKPLNLDVLPLYIVLMAGFAPLLMLMMRAPDAALAAAIMVYVLARHFGWNFPAHPSGGWYFNPFTWQILFTMGAWAALGGAARTQALARSRIILTASVAFVVFAFAVTVGARLGLSTLSPMFDVLSEKTNLAPYRILHFLALAVIVVHLVPRNWKGLDSKLARPAIVCGQRSLEVFCTGIFLSFVGHFILEMYSDRLLTQIGVSVGGILLMTAVALYRTWSRTLDARSPKSSPSRPIGQKGE</sequence>
<dbReference type="AlphaFoldDB" id="A0A090MS09"/>
<feature type="transmembrane region" description="Helical" evidence="1">
    <location>
        <begin position="265"/>
        <end position="284"/>
    </location>
</feature>
<protein>
    <submittedName>
        <fullName evidence="2">OpgC protein</fullName>
    </submittedName>
</protein>
<gene>
    <name evidence="2" type="ORF">BN961_03607</name>
</gene>
<dbReference type="InterPro" id="IPR014550">
    <property type="entry name" value="UCP028704_OpgC"/>
</dbReference>
<feature type="transmembrane region" description="Helical" evidence="1">
    <location>
        <begin position="78"/>
        <end position="99"/>
    </location>
</feature>
<accession>A0A090MS09</accession>
<name>A0A090MS09_AFIFE</name>
<feature type="transmembrane region" description="Helical" evidence="1">
    <location>
        <begin position="205"/>
        <end position="221"/>
    </location>
</feature>
<dbReference type="PANTHER" id="PTHR38592:SF3">
    <property type="entry name" value="BLL4819 PROTEIN"/>
    <property type="match status" value="1"/>
</dbReference>
<feature type="transmembrane region" description="Helical" evidence="1">
    <location>
        <begin position="181"/>
        <end position="198"/>
    </location>
</feature>
<feature type="transmembrane region" description="Helical" evidence="1">
    <location>
        <begin position="233"/>
        <end position="253"/>
    </location>
</feature>
<keyword evidence="1" id="KW-0472">Membrane</keyword>
<feature type="transmembrane region" description="Helical" evidence="1">
    <location>
        <begin position="304"/>
        <end position="324"/>
    </location>
</feature>
<evidence type="ECO:0000256" key="1">
    <source>
        <dbReference type="SAM" id="Phobius"/>
    </source>
</evidence>
<dbReference type="PANTHER" id="PTHR38592">
    <property type="entry name" value="BLL4819 PROTEIN"/>
    <property type="match status" value="1"/>
</dbReference>